<gene>
    <name evidence="2" type="ORF">COA96_01355</name>
</gene>
<dbReference type="InterPro" id="IPR036286">
    <property type="entry name" value="LexA/Signal_pep-like_sf"/>
</dbReference>
<organism evidence="2 3">
    <name type="scientific">SAR86 cluster bacterium</name>
    <dbReference type="NCBI Taxonomy" id="2030880"/>
    <lineage>
        <taxon>Bacteria</taxon>
        <taxon>Pseudomonadati</taxon>
        <taxon>Pseudomonadota</taxon>
        <taxon>Gammaproteobacteria</taxon>
        <taxon>SAR86 cluster</taxon>
    </lineage>
</organism>
<evidence type="ECO:0000259" key="1">
    <source>
        <dbReference type="Pfam" id="PF00717"/>
    </source>
</evidence>
<feature type="domain" description="Peptidase S24/S26A/S26B/S26C" evidence="1">
    <location>
        <begin position="18"/>
        <end position="133"/>
    </location>
</feature>
<name>A0A2A5B9B4_9GAMM</name>
<accession>A0A2A5B9B4</accession>
<dbReference type="AlphaFoldDB" id="A0A2A5B9B4"/>
<proteinExistence type="predicted"/>
<evidence type="ECO:0000313" key="2">
    <source>
        <dbReference type="EMBL" id="PCJ28184.1"/>
    </source>
</evidence>
<dbReference type="InterPro" id="IPR039418">
    <property type="entry name" value="LexA-like"/>
</dbReference>
<dbReference type="PANTHER" id="PTHR33516:SF2">
    <property type="entry name" value="LEXA REPRESSOR-RELATED"/>
    <property type="match status" value="1"/>
</dbReference>
<dbReference type="InterPro" id="IPR050077">
    <property type="entry name" value="LexA_repressor"/>
</dbReference>
<comment type="caution">
    <text evidence="2">The sequence shown here is derived from an EMBL/GenBank/DDBJ whole genome shotgun (WGS) entry which is preliminary data.</text>
</comment>
<dbReference type="NCBIfam" id="NF007621">
    <property type="entry name" value="PRK10276.1"/>
    <property type="match status" value="1"/>
</dbReference>
<protein>
    <submittedName>
        <fullName evidence="2">DNA polymerase V</fullName>
    </submittedName>
</protein>
<dbReference type="CDD" id="cd06529">
    <property type="entry name" value="S24_LexA-like"/>
    <property type="match status" value="1"/>
</dbReference>
<dbReference type="PANTHER" id="PTHR33516">
    <property type="entry name" value="LEXA REPRESSOR"/>
    <property type="match status" value="1"/>
</dbReference>
<dbReference type="Gene3D" id="2.10.109.10">
    <property type="entry name" value="Umud Fragment, subunit A"/>
    <property type="match status" value="1"/>
</dbReference>
<dbReference type="Proteomes" id="UP000218327">
    <property type="component" value="Unassembled WGS sequence"/>
</dbReference>
<dbReference type="Pfam" id="PF00717">
    <property type="entry name" value="Peptidase_S24"/>
    <property type="match status" value="1"/>
</dbReference>
<sequence>MKVTLIKIKDPKTALSLPLYSSRVPAGFPSPADDYIEDILDLNEYLVKHPTASFYARGEGNSMVNCGILDQALLIVDRSIEPAQDDIVIAVIDGEMTCKILDKKGHMLRAANPSYSPIPITEGMELTILGIVVHAVNQLCMRS</sequence>
<evidence type="ECO:0000313" key="3">
    <source>
        <dbReference type="Proteomes" id="UP000218327"/>
    </source>
</evidence>
<dbReference type="InterPro" id="IPR015927">
    <property type="entry name" value="Peptidase_S24_S26A/B/C"/>
</dbReference>
<dbReference type="SUPFAM" id="SSF51306">
    <property type="entry name" value="LexA/Signal peptidase"/>
    <property type="match status" value="1"/>
</dbReference>
<dbReference type="EMBL" id="NVVJ01000003">
    <property type="protein sequence ID" value="PCJ28184.1"/>
    <property type="molecule type" value="Genomic_DNA"/>
</dbReference>
<reference evidence="3" key="1">
    <citation type="submission" date="2017-08" db="EMBL/GenBank/DDBJ databases">
        <title>A dynamic microbial community with high functional redundancy inhabits the cold, oxic subseafloor aquifer.</title>
        <authorList>
            <person name="Tully B.J."/>
            <person name="Wheat C.G."/>
            <person name="Glazer B.T."/>
            <person name="Huber J.A."/>
        </authorList>
    </citation>
    <scope>NUCLEOTIDE SEQUENCE [LARGE SCALE GENOMIC DNA]</scope>
</reference>